<dbReference type="PROSITE" id="PS51257">
    <property type="entry name" value="PROKAR_LIPOPROTEIN"/>
    <property type="match status" value="1"/>
</dbReference>
<dbReference type="Pfam" id="PF13211">
    <property type="entry name" value="DUF4019"/>
    <property type="match status" value="1"/>
</dbReference>
<sequence length="146" mass="16085">MKTSTRTRSPLHALIVAGLTCITLLACAKPVEINPDVAEQPVPLFHMALNGGNVAEIYSTAAPELKQHESQQDFVARLEKVRAKMGPVQGTERQSWKAVEDSGSVLVTLTYKSRYAAGEAEEEFLIRMKDGWNSLAGYKIKARQLD</sequence>
<reference evidence="2 3" key="1">
    <citation type="submission" date="2024-01" db="EMBL/GenBank/DDBJ databases">
        <title>Uliginosibacterium soil sp. nov.</title>
        <authorList>
            <person name="Lv Y."/>
        </authorList>
    </citation>
    <scope>NUCLEOTIDE SEQUENCE [LARGE SCALE GENOMIC DNA]</scope>
    <source>
        <strain evidence="2 3">H3</strain>
    </source>
</reference>
<accession>A0ABU6JZI2</accession>
<feature type="chain" id="PRO_5046708828" evidence="1">
    <location>
        <begin position="29"/>
        <end position="146"/>
    </location>
</feature>
<evidence type="ECO:0000313" key="2">
    <source>
        <dbReference type="EMBL" id="MEC5384253.1"/>
    </source>
</evidence>
<protein>
    <submittedName>
        <fullName evidence="2">DUF4019 domain-containing protein</fullName>
    </submittedName>
</protein>
<gene>
    <name evidence="2" type="ORF">VVD49_00890</name>
</gene>
<organism evidence="2 3">
    <name type="scientific">Uliginosibacterium silvisoli</name>
    <dbReference type="NCBI Taxonomy" id="3114758"/>
    <lineage>
        <taxon>Bacteria</taxon>
        <taxon>Pseudomonadati</taxon>
        <taxon>Pseudomonadota</taxon>
        <taxon>Betaproteobacteria</taxon>
        <taxon>Rhodocyclales</taxon>
        <taxon>Zoogloeaceae</taxon>
        <taxon>Uliginosibacterium</taxon>
    </lineage>
</organism>
<comment type="caution">
    <text evidence="2">The sequence shown here is derived from an EMBL/GenBank/DDBJ whole genome shotgun (WGS) entry which is preliminary data.</text>
</comment>
<feature type="signal peptide" evidence="1">
    <location>
        <begin position="1"/>
        <end position="28"/>
    </location>
</feature>
<keyword evidence="1" id="KW-0732">Signal</keyword>
<dbReference type="EMBL" id="JAYXHS010000001">
    <property type="protein sequence ID" value="MEC5384253.1"/>
    <property type="molecule type" value="Genomic_DNA"/>
</dbReference>
<dbReference type="Proteomes" id="UP001331561">
    <property type="component" value="Unassembled WGS sequence"/>
</dbReference>
<name>A0ABU6JZI2_9RHOO</name>
<dbReference type="RefSeq" id="WP_327597234.1">
    <property type="nucleotide sequence ID" value="NZ_JAYXHS010000001.1"/>
</dbReference>
<evidence type="ECO:0000313" key="3">
    <source>
        <dbReference type="Proteomes" id="UP001331561"/>
    </source>
</evidence>
<proteinExistence type="predicted"/>
<dbReference type="InterPro" id="IPR025091">
    <property type="entry name" value="DUF4019"/>
</dbReference>
<evidence type="ECO:0000256" key="1">
    <source>
        <dbReference type="SAM" id="SignalP"/>
    </source>
</evidence>
<keyword evidence="3" id="KW-1185">Reference proteome</keyword>